<feature type="compositionally biased region" description="Low complexity" evidence="8">
    <location>
        <begin position="133"/>
        <end position="144"/>
    </location>
</feature>
<protein>
    <recommendedName>
        <fullName evidence="9">C2H2-type domain-containing protein</fullName>
    </recommendedName>
</protein>
<keyword evidence="11" id="KW-1185">Reference proteome</keyword>
<keyword evidence="6" id="KW-0539">Nucleus</keyword>
<dbReference type="Proteomes" id="UP000780801">
    <property type="component" value="Unassembled WGS sequence"/>
</dbReference>
<evidence type="ECO:0000256" key="5">
    <source>
        <dbReference type="ARBA" id="ARBA00022833"/>
    </source>
</evidence>
<feature type="domain" description="C2H2-type" evidence="9">
    <location>
        <begin position="710"/>
        <end position="738"/>
    </location>
</feature>
<dbReference type="Gene3D" id="3.30.160.60">
    <property type="entry name" value="Classic Zinc Finger"/>
    <property type="match status" value="3"/>
</dbReference>
<feature type="region of interest" description="Disordered" evidence="8">
    <location>
        <begin position="1"/>
        <end position="73"/>
    </location>
</feature>
<dbReference type="InterPro" id="IPR013087">
    <property type="entry name" value="Znf_C2H2_type"/>
</dbReference>
<feature type="domain" description="C2H2-type" evidence="9">
    <location>
        <begin position="682"/>
        <end position="709"/>
    </location>
</feature>
<dbReference type="SUPFAM" id="SSF57667">
    <property type="entry name" value="beta-beta-alpha zinc fingers"/>
    <property type="match status" value="2"/>
</dbReference>
<keyword evidence="2" id="KW-0479">Metal-binding</keyword>
<dbReference type="OrthoDB" id="8922241at2759"/>
<dbReference type="AlphaFoldDB" id="A0A9P6FS65"/>
<dbReference type="EMBL" id="JAABOA010002487">
    <property type="protein sequence ID" value="KAF9579801.1"/>
    <property type="molecule type" value="Genomic_DNA"/>
</dbReference>
<dbReference type="Pfam" id="PF00096">
    <property type="entry name" value="zf-C2H2"/>
    <property type="match status" value="3"/>
</dbReference>
<evidence type="ECO:0000256" key="6">
    <source>
        <dbReference type="ARBA" id="ARBA00023242"/>
    </source>
</evidence>
<feature type="region of interest" description="Disordered" evidence="8">
    <location>
        <begin position="760"/>
        <end position="851"/>
    </location>
</feature>
<feature type="compositionally biased region" description="Basic and acidic residues" evidence="8">
    <location>
        <begin position="339"/>
        <end position="349"/>
    </location>
</feature>
<proteinExistence type="predicted"/>
<keyword evidence="5" id="KW-0862">Zinc</keyword>
<feature type="compositionally biased region" description="Polar residues" evidence="8">
    <location>
        <begin position="814"/>
        <end position="826"/>
    </location>
</feature>
<name>A0A9P6FS65_9FUNG</name>
<dbReference type="PROSITE" id="PS00028">
    <property type="entry name" value="ZINC_FINGER_C2H2_1"/>
    <property type="match status" value="3"/>
</dbReference>
<dbReference type="PROSITE" id="PS50157">
    <property type="entry name" value="ZINC_FINGER_C2H2_2"/>
    <property type="match status" value="3"/>
</dbReference>
<dbReference type="InterPro" id="IPR036236">
    <property type="entry name" value="Znf_C2H2_sf"/>
</dbReference>
<accession>A0A9P6FS65</accession>
<evidence type="ECO:0000256" key="7">
    <source>
        <dbReference type="PROSITE-ProRule" id="PRU00042"/>
    </source>
</evidence>
<feature type="region of interest" description="Disordered" evidence="8">
    <location>
        <begin position="210"/>
        <end position="237"/>
    </location>
</feature>
<feature type="compositionally biased region" description="Polar residues" evidence="8">
    <location>
        <begin position="522"/>
        <end position="532"/>
    </location>
</feature>
<feature type="compositionally biased region" description="Low complexity" evidence="8">
    <location>
        <begin position="804"/>
        <end position="813"/>
    </location>
</feature>
<dbReference type="FunFam" id="3.30.160.60:FF:000870">
    <property type="entry name" value="zinc finger protein 197 isoform X1"/>
    <property type="match status" value="1"/>
</dbReference>
<dbReference type="GO" id="GO:0008270">
    <property type="term" value="F:zinc ion binding"/>
    <property type="evidence" value="ECO:0007669"/>
    <property type="project" value="UniProtKB-KW"/>
</dbReference>
<dbReference type="FunFam" id="3.30.160.60:FF:000145">
    <property type="entry name" value="Zinc finger protein 574"/>
    <property type="match status" value="1"/>
</dbReference>
<dbReference type="GO" id="GO:0000981">
    <property type="term" value="F:DNA-binding transcription factor activity, RNA polymerase II-specific"/>
    <property type="evidence" value="ECO:0007669"/>
    <property type="project" value="TreeGrafter"/>
</dbReference>
<dbReference type="SMART" id="SM00355">
    <property type="entry name" value="ZnF_C2H2"/>
    <property type="match status" value="3"/>
</dbReference>
<feature type="region of interest" description="Disordered" evidence="8">
    <location>
        <begin position="280"/>
        <end position="306"/>
    </location>
</feature>
<dbReference type="PANTHER" id="PTHR24394:SF44">
    <property type="entry name" value="ZINC FINGER PROTEIN 271-LIKE"/>
    <property type="match status" value="1"/>
</dbReference>
<reference evidence="10" key="1">
    <citation type="journal article" date="2020" name="Fungal Divers.">
        <title>Resolving the Mortierellaceae phylogeny through synthesis of multi-gene phylogenetics and phylogenomics.</title>
        <authorList>
            <person name="Vandepol N."/>
            <person name="Liber J."/>
            <person name="Desiro A."/>
            <person name="Na H."/>
            <person name="Kennedy M."/>
            <person name="Barry K."/>
            <person name="Grigoriev I.V."/>
            <person name="Miller A.N."/>
            <person name="O'Donnell K."/>
            <person name="Stajich J.E."/>
            <person name="Bonito G."/>
        </authorList>
    </citation>
    <scope>NUCLEOTIDE SEQUENCE</scope>
    <source>
        <strain evidence="10">KOD1015</strain>
    </source>
</reference>
<evidence type="ECO:0000256" key="1">
    <source>
        <dbReference type="ARBA" id="ARBA00004123"/>
    </source>
</evidence>
<evidence type="ECO:0000256" key="8">
    <source>
        <dbReference type="SAM" id="MobiDB-lite"/>
    </source>
</evidence>
<feature type="region of interest" description="Disordered" evidence="8">
    <location>
        <begin position="733"/>
        <end position="752"/>
    </location>
</feature>
<keyword evidence="4 7" id="KW-0863">Zinc-finger</keyword>
<evidence type="ECO:0000313" key="10">
    <source>
        <dbReference type="EMBL" id="KAF9579801.1"/>
    </source>
</evidence>
<evidence type="ECO:0000313" key="11">
    <source>
        <dbReference type="Proteomes" id="UP000780801"/>
    </source>
</evidence>
<feature type="region of interest" description="Disordered" evidence="8">
    <location>
        <begin position="459"/>
        <end position="489"/>
    </location>
</feature>
<dbReference type="PANTHER" id="PTHR24394">
    <property type="entry name" value="ZINC FINGER PROTEIN"/>
    <property type="match status" value="1"/>
</dbReference>
<feature type="compositionally biased region" description="Low complexity" evidence="8">
    <location>
        <begin position="1"/>
        <end position="17"/>
    </location>
</feature>
<feature type="compositionally biased region" description="Low complexity" evidence="8">
    <location>
        <begin position="588"/>
        <end position="616"/>
    </location>
</feature>
<dbReference type="GO" id="GO:0005634">
    <property type="term" value="C:nucleus"/>
    <property type="evidence" value="ECO:0007669"/>
    <property type="project" value="UniProtKB-SubCell"/>
</dbReference>
<gene>
    <name evidence="10" type="ORF">BGW38_003793</name>
</gene>
<feature type="region of interest" description="Disordered" evidence="8">
    <location>
        <begin position="133"/>
        <end position="158"/>
    </location>
</feature>
<comment type="caution">
    <text evidence="10">The sequence shown here is derived from an EMBL/GenBank/DDBJ whole genome shotgun (WGS) entry which is preliminary data.</text>
</comment>
<feature type="domain" description="C2H2-type" evidence="9">
    <location>
        <begin position="654"/>
        <end position="681"/>
    </location>
</feature>
<feature type="compositionally biased region" description="Polar residues" evidence="8">
    <location>
        <begin position="46"/>
        <end position="56"/>
    </location>
</feature>
<sequence>MSFGGQPPQFPSQQLPLAVPAVSRDQLAGSSPPQGPMQQRDAFTQPMLSMTQSTPQPRHPSYYPDRSNAPQHIQHNIHPTTTSLVPDYSIPLVPTTSSMNQFIIQQHPQHPYTYDMHHLAYQFPPSIQQQQHMAHPSQQIFSHQQQRRRQHMQVSQSQFSHSTPAYAFTPPLTNVKTWAPGPFQQRSASISGVSSIEPSVLIAPSLPSQRTLGAASSSSSATVSPSPVASPNKTPGLSPLHLVAGNIVAHDIHVPSASVGAGREPHAAASFAGACDPSTGTLFQTQQQQQHQHHHHQQQGQIGGLSGCAPGIEQLTSYRRGSVVTSATPASVIGGIQGHEQDEGGDEAKGLSANGAFGSQQPIKGVATKQVGALSEAQLASLQQQQQQQHQQQLQQTFVAQQHLQASYFPGQGTQNIQNHRNDEQEHAALLPMTPPLSPDQAQIFQAQASMHTLGSVPLSRAHQQPQEATGLGLPTASPSSSPLPVAVPTFPTQASPATVSVFLSPTALASTLSTVMDISASPTATEATSKPTKSRKRASTSVSRGKGVKSPPTCTRTRSQKLAQFSPADINMSVLRAIDLSQPTETSSSCSSSPVASSSRSEITPMSPSSFSMQPPLVPTRSASISEFVSGSSLWSNTPSPVFSPLTDPCRQFKCNICDKRFLRQYNLNAHIKTHSVERNFPCNLCDRAFLRPYDLSRHQRIHSKTRPYQCKICHQDFIRNDAIWRHYRKIHSNHPGVPHSRRERRAYSLASGTAAVAAEAAAAAERNEEGEEKGELDSEEDSIRNAGHGDDDDDDDDYRAFSPSASSTVSSLGVTRTLSLGSSGRASVPTTPSPPPRLTSSTRKRTTRK</sequence>
<organism evidence="10 11">
    <name type="scientific">Lunasporangiospora selenospora</name>
    <dbReference type="NCBI Taxonomy" id="979761"/>
    <lineage>
        <taxon>Eukaryota</taxon>
        <taxon>Fungi</taxon>
        <taxon>Fungi incertae sedis</taxon>
        <taxon>Mucoromycota</taxon>
        <taxon>Mortierellomycotina</taxon>
        <taxon>Mortierellomycetes</taxon>
        <taxon>Mortierellales</taxon>
        <taxon>Mortierellaceae</taxon>
        <taxon>Lunasporangiospora</taxon>
    </lineage>
</organism>
<comment type="subcellular location">
    <subcellularLocation>
        <location evidence="1">Nucleus</location>
    </subcellularLocation>
</comment>
<feature type="compositionally biased region" description="Basic and acidic residues" evidence="8">
    <location>
        <begin position="775"/>
        <end position="791"/>
    </location>
</feature>
<feature type="compositionally biased region" description="Low complexity" evidence="8">
    <location>
        <begin position="214"/>
        <end position="231"/>
    </location>
</feature>
<feature type="region of interest" description="Disordered" evidence="8">
    <location>
        <begin position="585"/>
        <end position="616"/>
    </location>
</feature>
<evidence type="ECO:0000256" key="2">
    <source>
        <dbReference type="ARBA" id="ARBA00022723"/>
    </source>
</evidence>
<feature type="region of interest" description="Disordered" evidence="8">
    <location>
        <begin position="522"/>
        <end position="560"/>
    </location>
</feature>
<feature type="region of interest" description="Disordered" evidence="8">
    <location>
        <begin position="335"/>
        <end position="356"/>
    </location>
</feature>
<evidence type="ECO:0000259" key="9">
    <source>
        <dbReference type="PROSITE" id="PS50157"/>
    </source>
</evidence>
<evidence type="ECO:0000256" key="4">
    <source>
        <dbReference type="ARBA" id="ARBA00022771"/>
    </source>
</evidence>
<evidence type="ECO:0000256" key="3">
    <source>
        <dbReference type="ARBA" id="ARBA00022737"/>
    </source>
</evidence>
<keyword evidence="3" id="KW-0677">Repeat</keyword>
<feature type="compositionally biased region" description="Low complexity" evidence="8">
    <location>
        <begin position="474"/>
        <end position="489"/>
    </location>
</feature>